<sequence>MIAAMANFLNYDVYDLELTAVKDNTELRKLLINTSNKSIIPIEDIDCSLDLTGQRTEKKEKDEGKEDKDLVHRKVEEEENKVRRGRMDKHIELSYCCFEAFKVLAKNYLEIDSHHPFDTIRKLLKETDMTPANIAENLMPKSVNEDEDACLGNLIEALELAKEEAKKKAEEEDENSVQEDVKSNRNPVEDVNENGTIH</sequence>
<dbReference type="AlphaFoldDB" id="A0AAD7PXD9"/>
<evidence type="ECO:0000259" key="2">
    <source>
        <dbReference type="Pfam" id="PF25568"/>
    </source>
</evidence>
<proteinExistence type="predicted"/>
<dbReference type="KEGG" id="qsa:O6P43_009039"/>
<protein>
    <submittedName>
        <fullName evidence="3">AAA-ATPase</fullName>
    </submittedName>
</protein>
<dbReference type="Proteomes" id="UP001163823">
    <property type="component" value="Chromosome 4"/>
</dbReference>
<evidence type="ECO:0000256" key="1">
    <source>
        <dbReference type="SAM" id="MobiDB-lite"/>
    </source>
</evidence>
<dbReference type="Pfam" id="PF25568">
    <property type="entry name" value="AAA_lid_At3g28540"/>
    <property type="match status" value="1"/>
</dbReference>
<dbReference type="Gene3D" id="6.10.280.40">
    <property type="match status" value="1"/>
</dbReference>
<evidence type="ECO:0000313" key="4">
    <source>
        <dbReference type="Proteomes" id="UP001163823"/>
    </source>
</evidence>
<organism evidence="3 4">
    <name type="scientific">Quillaja saponaria</name>
    <name type="common">Soap bark tree</name>
    <dbReference type="NCBI Taxonomy" id="32244"/>
    <lineage>
        <taxon>Eukaryota</taxon>
        <taxon>Viridiplantae</taxon>
        <taxon>Streptophyta</taxon>
        <taxon>Embryophyta</taxon>
        <taxon>Tracheophyta</taxon>
        <taxon>Spermatophyta</taxon>
        <taxon>Magnoliopsida</taxon>
        <taxon>eudicotyledons</taxon>
        <taxon>Gunneridae</taxon>
        <taxon>Pentapetalae</taxon>
        <taxon>rosids</taxon>
        <taxon>fabids</taxon>
        <taxon>Fabales</taxon>
        <taxon>Quillajaceae</taxon>
        <taxon>Quillaja</taxon>
    </lineage>
</organism>
<evidence type="ECO:0000313" key="3">
    <source>
        <dbReference type="EMBL" id="KAJ7970931.1"/>
    </source>
</evidence>
<dbReference type="InterPro" id="IPR058017">
    <property type="entry name" value="At3g28540-like_C"/>
</dbReference>
<dbReference type="InterPro" id="IPR027417">
    <property type="entry name" value="P-loop_NTPase"/>
</dbReference>
<dbReference type="EMBL" id="JARAOO010000004">
    <property type="protein sequence ID" value="KAJ7970931.1"/>
    <property type="molecule type" value="Genomic_DNA"/>
</dbReference>
<dbReference type="PANTHER" id="PTHR23070">
    <property type="entry name" value="BCS1 AAA-TYPE ATPASE"/>
    <property type="match status" value="1"/>
</dbReference>
<reference evidence="3" key="1">
    <citation type="journal article" date="2023" name="Science">
        <title>Elucidation of the pathway for biosynthesis of saponin adjuvants from the soapbark tree.</title>
        <authorList>
            <person name="Reed J."/>
            <person name="Orme A."/>
            <person name="El-Demerdash A."/>
            <person name="Owen C."/>
            <person name="Martin L.B.B."/>
            <person name="Misra R.C."/>
            <person name="Kikuchi S."/>
            <person name="Rejzek M."/>
            <person name="Martin A.C."/>
            <person name="Harkess A."/>
            <person name="Leebens-Mack J."/>
            <person name="Louveau T."/>
            <person name="Stephenson M.J."/>
            <person name="Osbourn A."/>
        </authorList>
    </citation>
    <scope>NUCLEOTIDE SEQUENCE</scope>
    <source>
        <strain evidence="3">S10</strain>
    </source>
</reference>
<accession>A0AAD7PXD9</accession>
<feature type="region of interest" description="Disordered" evidence="1">
    <location>
        <begin position="163"/>
        <end position="198"/>
    </location>
</feature>
<dbReference type="SUPFAM" id="SSF52540">
    <property type="entry name" value="P-loop containing nucleoside triphosphate hydrolases"/>
    <property type="match status" value="1"/>
</dbReference>
<gene>
    <name evidence="3" type="ORF">O6P43_009039</name>
</gene>
<dbReference type="InterPro" id="IPR050747">
    <property type="entry name" value="Mitochondrial_chaperone_BCS1"/>
</dbReference>
<keyword evidence="4" id="KW-1185">Reference proteome</keyword>
<feature type="domain" description="AAA+ ATPase At3g28540-like C-terminal" evidence="2">
    <location>
        <begin position="96"/>
        <end position="169"/>
    </location>
</feature>
<name>A0AAD7PXD9_QUISA</name>
<comment type="caution">
    <text evidence="3">The sequence shown here is derived from an EMBL/GenBank/DDBJ whole genome shotgun (WGS) entry which is preliminary data.</text>
</comment>